<dbReference type="EMBL" id="JADOUF010000001">
    <property type="protein sequence ID" value="MBG6135349.1"/>
    <property type="molecule type" value="Genomic_DNA"/>
</dbReference>
<dbReference type="PROSITE" id="PS50234">
    <property type="entry name" value="VWFA"/>
    <property type="match status" value="1"/>
</dbReference>
<keyword evidence="1" id="KW-1133">Transmembrane helix</keyword>
<name>A0A8J7KGX9_9ACTN</name>
<keyword evidence="4" id="KW-1185">Reference proteome</keyword>
<evidence type="ECO:0000256" key="1">
    <source>
        <dbReference type="SAM" id="Phobius"/>
    </source>
</evidence>
<organism evidence="3 4">
    <name type="scientific">Longispora fulva</name>
    <dbReference type="NCBI Taxonomy" id="619741"/>
    <lineage>
        <taxon>Bacteria</taxon>
        <taxon>Bacillati</taxon>
        <taxon>Actinomycetota</taxon>
        <taxon>Actinomycetes</taxon>
        <taxon>Micromonosporales</taxon>
        <taxon>Micromonosporaceae</taxon>
        <taxon>Longispora</taxon>
    </lineage>
</organism>
<proteinExistence type="predicted"/>
<gene>
    <name evidence="3" type="ORF">IW245_001543</name>
</gene>
<dbReference type="Proteomes" id="UP000622552">
    <property type="component" value="Unassembled WGS sequence"/>
</dbReference>
<keyword evidence="1" id="KW-0472">Membrane</keyword>
<dbReference type="Gene3D" id="3.40.50.410">
    <property type="entry name" value="von Willebrand factor, type A domain"/>
    <property type="match status" value="1"/>
</dbReference>
<evidence type="ECO:0000259" key="2">
    <source>
        <dbReference type="PROSITE" id="PS50234"/>
    </source>
</evidence>
<sequence>MRSHRRGGPRRRLTVAPWIVIASVSTLVLSGMTGGYVYLANSGCSGDPVRAEILADPSVKSILDKLSREWQDTEPMITDAKGEQRCVEVEILAKDSADVALALGNDWDARLTGPAPDVWIPASTAWVREAAADDTAERLLPDLQPSLGRTPTVIAMPEPMVKALASTAWKDRKPTWDSLIAALGSGASWESYGKPEWGALKVGMTDPAKSTAGLHALMAVTDANDDGEVDSKERQAVWNFKQAVAKSDMYKESTEQLFAGLAKADGQGENAALQYVSGFPALERDIINYNNTKPKVPLVAVYPEGGSADADVPFIALNASWTNKDRQAVGKSFLTYLRGDHGRAAFQADGYRDSNRIGGANFATATGIQPQVQTLPRAVLLPESVAVTRKTWSALARPVNLLLVMDVTGSMNEVVPGTGGRTKLDLAKEAATNAVGMFGTQAHVGLWAFSTPTPGGPDYRPVAPIKTLDTEQRENLVGQINGLTAAGNTALFNTTWAAHQEVQGHFLPDAANVVVVITDGSEETVPGGLSLDALVTKLKDGNAKEDGKKKVQVVTIGYGPNPDFGALQKIALASGGRALQSKTARDIGPVMLDALFS</sequence>
<dbReference type="InterPro" id="IPR036465">
    <property type="entry name" value="vWFA_dom_sf"/>
</dbReference>
<comment type="caution">
    <text evidence="3">The sequence shown here is derived from an EMBL/GenBank/DDBJ whole genome shotgun (WGS) entry which is preliminary data.</text>
</comment>
<reference evidence="3" key="1">
    <citation type="submission" date="2020-11" db="EMBL/GenBank/DDBJ databases">
        <title>Sequencing the genomes of 1000 actinobacteria strains.</title>
        <authorList>
            <person name="Klenk H.-P."/>
        </authorList>
    </citation>
    <scope>NUCLEOTIDE SEQUENCE</scope>
    <source>
        <strain evidence="3">DSM 45356</strain>
    </source>
</reference>
<keyword evidence="1" id="KW-0812">Transmembrane</keyword>
<dbReference type="Pfam" id="PF13531">
    <property type="entry name" value="SBP_bac_11"/>
    <property type="match status" value="1"/>
</dbReference>
<accession>A0A8J7KGX9</accession>
<dbReference type="AlphaFoldDB" id="A0A8J7KGX9"/>
<dbReference type="SMART" id="SM00327">
    <property type="entry name" value="VWA"/>
    <property type="match status" value="1"/>
</dbReference>
<protein>
    <submittedName>
        <fullName evidence="3">Ca-activated chloride channel family protein</fullName>
    </submittedName>
</protein>
<feature type="domain" description="VWFA" evidence="2">
    <location>
        <begin position="400"/>
        <end position="597"/>
    </location>
</feature>
<dbReference type="SUPFAM" id="SSF53850">
    <property type="entry name" value="Periplasmic binding protein-like II"/>
    <property type="match status" value="1"/>
</dbReference>
<dbReference type="Pfam" id="PF00092">
    <property type="entry name" value="VWA"/>
    <property type="match status" value="1"/>
</dbReference>
<dbReference type="InterPro" id="IPR002035">
    <property type="entry name" value="VWF_A"/>
</dbReference>
<dbReference type="SUPFAM" id="SSF53300">
    <property type="entry name" value="vWA-like"/>
    <property type="match status" value="1"/>
</dbReference>
<dbReference type="RefSeq" id="WP_197002465.1">
    <property type="nucleotide sequence ID" value="NZ_BONS01000003.1"/>
</dbReference>
<feature type="transmembrane region" description="Helical" evidence="1">
    <location>
        <begin position="12"/>
        <end position="39"/>
    </location>
</feature>
<evidence type="ECO:0000313" key="3">
    <source>
        <dbReference type="EMBL" id="MBG6135349.1"/>
    </source>
</evidence>
<evidence type="ECO:0000313" key="4">
    <source>
        <dbReference type="Proteomes" id="UP000622552"/>
    </source>
</evidence>